<keyword evidence="2" id="KW-1185">Reference proteome</keyword>
<name>K0S6C8_THAOC</name>
<reference evidence="1 2" key="1">
    <citation type="journal article" date="2012" name="Genome Biol.">
        <title>Genome and low-iron response of an oceanic diatom adapted to chronic iron limitation.</title>
        <authorList>
            <person name="Lommer M."/>
            <person name="Specht M."/>
            <person name="Roy A.S."/>
            <person name="Kraemer L."/>
            <person name="Andreson R."/>
            <person name="Gutowska M.A."/>
            <person name="Wolf J."/>
            <person name="Bergner S.V."/>
            <person name="Schilhabel M.B."/>
            <person name="Klostermeier U.C."/>
            <person name="Beiko R.G."/>
            <person name="Rosenstiel P."/>
            <person name="Hippler M."/>
            <person name="Laroche J."/>
        </authorList>
    </citation>
    <scope>NUCLEOTIDE SEQUENCE [LARGE SCALE GENOMIC DNA]</scope>
    <source>
        <strain evidence="1 2">CCMP1005</strain>
    </source>
</reference>
<evidence type="ECO:0000313" key="2">
    <source>
        <dbReference type="Proteomes" id="UP000266841"/>
    </source>
</evidence>
<dbReference type="AlphaFoldDB" id="K0S6C8"/>
<accession>K0S6C8</accession>
<evidence type="ECO:0000313" key="1">
    <source>
        <dbReference type="EMBL" id="EJK61628.1"/>
    </source>
</evidence>
<sequence length="168" mass="17859">VLGVQRQALPVRRDRLVVPPLLAQDDAQREQRVAVAIVEQLEDPTDLGLGPLEVLPSHEDLGPVLEARGAPGVDRKRPLEVLGGAVEVVFVAQVGASVLETADVLDPVLDQKERAKDEPGPVRDTVAAVPDRAGAERAVPDVHGEDVVPPEVLVECSAACVLRRGRHG</sequence>
<protein>
    <submittedName>
        <fullName evidence="1">Uncharacterized protein</fullName>
    </submittedName>
</protein>
<feature type="non-terminal residue" evidence="1">
    <location>
        <position position="1"/>
    </location>
</feature>
<comment type="caution">
    <text evidence="1">The sequence shown here is derived from an EMBL/GenBank/DDBJ whole genome shotgun (WGS) entry which is preliminary data.</text>
</comment>
<dbReference type="EMBL" id="AGNL01019720">
    <property type="protein sequence ID" value="EJK61628.1"/>
    <property type="molecule type" value="Genomic_DNA"/>
</dbReference>
<gene>
    <name evidence="1" type="ORF">THAOC_17850</name>
</gene>
<proteinExistence type="predicted"/>
<organism evidence="1 2">
    <name type="scientific">Thalassiosira oceanica</name>
    <name type="common">Marine diatom</name>
    <dbReference type="NCBI Taxonomy" id="159749"/>
    <lineage>
        <taxon>Eukaryota</taxon>
        <taxon>Sar</taxon>
        <taxon>Stramenopiles</taxon>
        <taxon>Ochrophyta</taxon>
        <taxon>Bacillariophyta</taxon>
        <taxon>Coscinodiscophyceae</taxon>
        <taxon>Thalassiosirophycidae</taxon>
        <taxon>Thalassiosirales</taxon>
        <taxon>Thalassiosiraceae</taxon>
        <taxon>Thalassiosira</taxon>
    </lineage>
</organism>
<dbReference type="Proteomes" id="UP000266841">
    <property type="component" value="Unassembled WGS sequence"/>
</dbReference>